<keyword evidence="2" id="KW-1185">Reference proteome</keyword>
<name>A0ABD1Q6D3_9LAMI</name>
<evidence type="ECO:0000313" key="1">
    <source>
        <dbReference type="EMBL" id="KAL2471740.1"/>
    </source>
</evidence>
<accession>A0ABD1Q6D3</accession>
<gene>
    <name evidence="1" type="ORF">Adt_39876</name>
</gene>
<sequence>MARLLYHLARGRKMDLETHIFDFVRELATSVDSHRTIMFPCMISEICLKDGVPLLPFEETDTPDAPLNYKTTDNLEAKMGARENRAQHALAVQPDEKAHDLTHLAPQLALA</sequence>
<dbReference type="Proteomes" id="UP001604336">
    <property type="component" value="Unassembled WGS sequence"/>
</dbReference>
<comment type="caution">
    <text evidence="1">The sequence shown here is derived from an EMBL/GenBank/DDBJ whole genome shotgun (WGS) entry which is preliminary data.</text>
</comment>
<dbReference type="EMBL" id="JBFOLK010000012">
    <property type="protein sequence ID" value="KAL2471740.1"/>
    <property type="molecule type" value="Genomic_DNA"/>
</dbReference>
<dbReference type="AlphaFoldDB" id="A0ABD1Q6D3"/>
<organism evidence="1 2">
    <name type="scientific">Abeliophyllum distichum</name>
    <dbReference type="NCBI Taxonomy" id="126358"/>
    <lineage>
        <taxon>Eukaryota</taxon>
        <taxon>Viridiplantae</taxon>
        <taxon>Streptophyta</taxon>
        <taxon>Embryophyta</taxon>
        <taxon>Tracheophyta</taxon>
        <taxon>Spermatophyta</taxon>
        <taxon>Magnoliopsida</taxon>
        <taxon>eudicotyledons</taxon>
        <taxon>Gunneridae</taxon>
        <taxon>Pentapetalae</taxon>
        <taxon>asterids</taxon>
        <taxon>lamiids</taxon>
        <taxon>Lamiales</taxon>
        <taxon>Oleaceae</taxon>
        <taxon>Forsythieae</taxon>
        <taxon>Abeliophyllum</taxon>
    </lineage>
</organism>
<proteinExistence type="predicted"/>
<reference evidence="2" key="1">
    <citation type="submission" date="2024-07" db="EMBL/GenBank/DDBJ databases">
        <title>Two chromosome-level genome assemblies of Korean endemic species Abeliophyllum distichum and Forsythia ovata (Oleaceae).</title>
        <authorList>
            <person name="Jang H."/>
        </authorList>
    </citation>
    <scope>NUCLEOTIDE SEQUENCE [LARGE SCALE GENOMIC DNA]</scope>
</reference>
<evidence type="ECO:0000313" key="2">
    <source>
        <dbReference type="Proteomes" id="UP001604336"/>
    </source>
</evidence>
<protein>
    <submittedName>
        <fullName evidence="1">Uncharacterized protein</fullName>
    </submittedName>
</protein>